<sequence length="399" mass="45036">MLIYVISQEYLVNQCEVDIELLPNESKFLLSAPWDTAPTYHLEVLACKLYVKKIELMDSLAFDIAKELELKPARYPMRKTSLKSLFISEDRTEFNANLWMDQVPRRIILGMVANADFVGQQRTTPFFFQNFNLRDISITAGGVTFPTAPYSLDFPNGKYARIYHDMQEAIGYAGTLESNGISMFRYANGGFCFFVFNLTNSQEDNGPEMFDLIKNGATSVKMTFNKPVPKGGVVLIAMGESDSLLMLDKNRTISTDISTIPPKTLENIQSSPPTISDDTQNNIGLAASFNPEKNITILDFWSMGQVENVQFPSPCKELPSSGTSVAQNIYCISLIALWLLLITSTLIYQIRKLVILRNSTKKNREIELKVIERKDTNSVVIPFFKENGHFANREDFATK</sequence>
<proteinExistence type="predicted"/>
<dbReference type="AlphaFoldDB" id="A0A1I8BY00"/>
<evidence type="ECO:0000313" key="2">
    <source>
        <dbReference type="Proteomes" id="UP000095281"/>
    </source>
</evidence>
<dbReference type="OMA" id="QLEPNFA"/>
<reference evidence="3" key="1">
    <citation type="submission" date="2016-11" db="UniProtKB">
        <authorList>
            <consortium name="WormBaseParasite"/>
        </authorList>
    </citation>
    <scope>IDENTIFICATION</scope>
</reference>
<keyword evidence="1" id="KW-1133">Transmembrane helix</keyword>
<dbReference type="WBParaSite" id="MhA1_Contig713.frz3.gene2">
    <property type="protein sequence ID" value="MhA1_Contig713.frz3.gene2"/>
    <property type="gene ID" value="MhA1_Contig713.frz3.gene2"/>
</dbReference>
<evidence type="ECO:0000256" key="1">
    <source>
        <dbReference type="SAM" id="Phobius"/>
    </source>
</evidence>
<keyword evidence="1" id="KW-0472">Membrane</keyword>
<accession>A0A1I8BY00</accession>
<evidence type="ECO:0000313" key="3">
    <source>
        <dbReference type="WBParaSite" id="MhA1_Contig713.frz3.gene2"/>
    </source>
</evidence>
<keyword evidence="2" id="KW-1185">Reference proteome</keyword>
<feature type="transmembrane region" description="Helical" evidence="1">
    <location>
        <begin position="325"/>
        <end position="348"/>
    </location>
</feature>
<dbReference type="Proteomes" id="UP000095281">
    <property type="component" value="Unplaced"/>
</dbReference>
<name>A0A1I8BY00_MELHA</name>
<organism evidence="2 3">
    <name type="scientific">Meloidogyne hapla</name>
    <name type="common">Root-knot nematode worm</name>
    <dbReference type="NCBI Taxonomy" id="6305"/>
    <lineage>
        <taxon>Eukaryota</taxon>
        <taxon>Metazoa</taxon>
        <taxon>Ecdysozoa</taxon>
        <taxon>Nematoda</taxon>
        <taxon>Chromadorea</taxon>
        <taxon>Rhabditida</taxon>
        <taxon>Tylenchina</taxon>
        <taxon>Tylenchomorpha</taxon>
        <taxon>Tylenchoidea</taxon>
        <taxon>Meloidogynidae</taxon>
        <taxon>Meloidogyninae</taxon>
        <taxon>Meloidogyne</taxon>
    </lineage>
</organism>
<keyword evidence="1" id="KW-0812">Transmembrane</keyword>
<protein>
    <submittedName>
        <fullName evidence="3">Protein kinase domain-containing protein</fullName>
    </submittedName>
</protein>